<evidence type="ECO:0000313" key="2">
    <source>
        <dbReference type="Proteomes" id="UP000076078"/>
    </source>
</evidence>
<accession>A0A151Z3R1</accession>
<comment type="caution">
    <text evidence="1">The sequence shown here is derived from an EMBL/GenBank/DDBJ whole genome shotgun (WGS) entry which is preliminary data.</text>
</comment>
<keyword evidence="2" id="KW-1185">Reference proteome</keyword>
<reference evidence="1 2" key="1">
    <citation type="submission" date="2015-12" db="EMBL/GenBank/DDBJ databases">
        <title>Dictyostelia acquired genes for synthesis and detection of signals that induce cell-type specialization by lateral gene transfer from prokaryotes.</title>
        <authorList>
            <person name="Gloeckner G."/>
            <person name="Schaap P."/>
        </authorList>
    </citation>
    <scope>NUCLEOTIDE SEQUENCE [LARGE SCALE GENOMIC DNA]</scope>
    <source>
        <strain evidence="1 2">TK</strain>
    </source>
</reference>
<organism evidence="1 2">
    <name type="scientific">Tieghemostelium lacteum</name>
    <name type="common">Slime mold</name>
    <name type="synonym">Dictyostelium lacteum</name>
    <dbReference type="NCBI Taxonomy" id="361077"/>
    <lineage>
        <taxon>Eukaryota</taxon>
        <taxon>Amoebozoa</taxon>
        <taxon>Evosea</taxon>
        <taxon>Eumycetozoa</taxon>
        <taxon>Dictyostelia</taxon>
        <taxon>Dictyosteliales</taxon>
        <taxon>Raperosteliaceae</taxon>
        <taxon>Tieghemostelium</taxon>
    </lineage>
</organism>
<sequence length="650" mass="72590">MSGDIQLPYELYKSVLEKSIAPELSFLIVSSDYNGVCGDNDIRMSVQYIIKVLNENSKPAAASAASASKLIIKLFSDRATLVKSVIQFQKSHGEDIVDGQTIGSCIIMNESHYNLYVNQVGRYILKLELSVPYLTTKNTGMELLIPKSSNNSVTFKVPKSESNIKIFNSFPDVTTCNDYTAKNGKEANDSTIVFAKLPGSERQLKIQWTVKEDIKPSSQTSTQINIKPNVVVAQYHLCSIGEGLIIFKSQFNYNIISGVISLYNIAFDKNMNIINVEGDAVKKWEVVDNERPESPNHTKLLQVYLDYGVEGNYKLTVSSESSMKDTSGDALIYSMICKGDEISRQRGFLAVEARTNVEISELSSSESLNVVDIQELPPQLHVMASHPILLSYKFLEQNYALSLRVKKNSDCAVLVSICEEAHFLTTVSYSGKTLHTLILKIKNSKQQYVKINIPFKYDVWSTLMDGIPIKPSLEGSYLLIPILKPGNSDQQNAIQIEIIILEQEPKALSKKGSYQFTMPKIDLQLRAAFATIYMPNGFKCSNYSGNLKNVSYFSSTPPSSGAAKPTYAPTSSNRADHFNRRASITKMSFSMKKERSYEQMDYVEKKRKNGAGKIPVQIDSVTTDCPFYFEQILLSGGKDLNIKFDYVAPK</sequence>
<dbReference type="EMBL" id="LODT01000051">
    <property type="protein sequence ID" value="KYQ88547.1"/>
    <property type="molecule type" value="Genomic_DNA"/>
</dbReference>
<proteinExistence type="predicted"/>
<dbReference type="InParanoid" id="A0A151Z3R1"/>
<dbReference type="OrthoDB" id="17995at2759"/>
<dbReference type="FunCoup" id="A0A151Z3R1">
    <property type="interactions" value="6"/>
</dbReference>
<name>A0A151Z3R1_TIELA</name>
<protein>
    <submittedName>
        <fullName evidence="1">Uncharacterized protein</fullName>
    </submittedName>
</protein>
<evidence type="ECO:0000313" key="1">
    <source>
        <dbReference type="EMBL" id="KYQ88547.1"/>
    </source>
</evidence>
<gene>
    <name evidence="1" type="ORF">DLAC_11273</name>
</gene>
<dbReference type="AlphaFoldDB" id="A0A151Z3R1"/>
<dbReference type="OMA" id="MICKGDE"/>
<dbReference type="Proteomes" id="UP000076078">
    <property type="component" value="Unassembled WGS sequence"/>
</dbReference>